<reference evidence="1 2" key="1">
    <citation type="submission" date="2016-11" db="EMBL/GenBank/DDBJ databases">
        <title>Mixed transmission modes and dynamic genome evolution in an obligate animal-bacterial symbiosis.</title>
        <authorList>
            <person name="Russell S.L."/>
            <person name="Corbett-Detig R.B."/>
            <person name="Cavanaugh C.M."/>
        </authorList>
    </citation>
    <scope>NUCLEOTIDE SEQUENCE [LARGE SCALE GENOMIC DNA]</scope>
    <source>
        <strain evidence="1">Sveles-Q1</strain>
    </source>
</reference>
<sequence length="111" mass="12264">MALKLMSDNFTAEVSLSLPDDDKMVKRRFNARFKSLEKSEIDALVNANSDDGGDAALLNQVLLGWDGLRDLDGNLIEYSEENQAEVFEATPYTAAMVRAYFAKLNGGRGKN</sequence>
<dbReference type="EMBL" id="MPRL01000007">
    <property type="protein sequence ID" value="OOZ41669.1"/>
    <property type="molecule type" value="Genomic_DNA"/>
</dbReference>
<dbReference type="Proteomes" id="UP000191110">
    <property type="component" value="Unassembled WGS sequence"/>
</dbReference>
<proteinExistence type="predicted"/>
<protein>
    <submittedName>
        <fullName evidence="1">Uncharacterized protein</fullName>
    </submittedName>
</protein>
<evidence type="ECO:0000313" key="2">
    <source>
        <dbReference type="Proteomes" id="UP000191110"/>
    </source>
</evidence>
<name>A0A1T2L987_9GAMM</name>
<keyword evidence="2" id="KW-1185">Reference proteome</keyword>
<comment type="caution">
    <text evidence="1">The sequence shown here is derived from an EMBL/GenBank/DDBJ whole genome shotgun (WGS) entry which is preliminary data.</text>
</comment>
<dbReference type="AlphaFoldDB" id="A0A1T2L987"/>
<dbReference type="RefSeq" id="WP_236725620.1">
    <property type="nucleotide sequence ID" value="NZ_MPRL01000007.1"/>
</dbReference>
<organism evidence="1 2">
    <name type="scientific">Solemya pervernicosa gill symbiont</name>
    <dbReference type="NCBI Taxonomy" id="642797"/>
    <lineage>
        <taxon>Bacteria</taxon>
        <taxon>Pseudomonadati</taxon>
        <taxon>Pseudomonadota</taxon>
        <taxon>Gammaproteobacteria</taxon>
        <taxon>sulfur-oxidizing symbionts</taxon>
    </lineage>
</organism>
<gene>
    <name evidence="1" type="ORF">BOW53_03040</name>
</gene>
<evidence type="ECO:0000313" key="1">
    <source>
        <dbReference type="EMBL" id="OOZ41669.1"/>
    </source>
</evidence>
<accession>A0A1T2L987</accession>